<dbReference type="Pfam" id="PF01039">
    <property type="entry name" value="Carboxyl_trans"/>
    <property type="match status" value="1"/>
</dbReference>
<dbReference type="AlphaFoldDB" id="F3L5H9"/>
<dbReference type="InterPro" id="IPR051047">
    <property type="entry name" value="AccD/PCCB"/>
</dbReference>
<comment type="caution">
    <text evidence="1">The sequence shown here is derived from an EMBL/GenBank/DDBJ whole genome shotgun (WGS) entry which is preliminary data.</text>
</comment>
<reference evidence="1 2" key="1">
    <citation type="journal article" date="2011" name="J. Bacteriol.">
        <title>Genome sequence of strain IMCC3088, a proteorhodopsin-containing marine bacterium belonging to the OM60/NOR5 clade.</title>
        <authorList>
            <person name="Jang Y."/>
            <person name="Oh H.M."/>
            <person name="Kang I."/>
            <person name="Lee K."/>
            <person name="Yang S.J."/>
            <person name="Cho J.C."/>
        </authorList>
    </citation>
    <scope>NUCLEOTIDE SEQUENCE [LARGE SCALE GENOMIC DNA]</scope>
    <source>
        <strain evidence="1 2">IMCC3088</strain>
    </source>
</reference>
<keyword evidence="1" id="KW-0808">Transferase</keyword>
<dbReference type="eggNOG" id="COG4799">
    <property type="taxonomic scope" value="Bacteria"/>
</dbReference>
<dbReference type="PANTHER" id="PTHR43842:SF2">
    <property type="entry name" value="PROPIONYL-COA CARBOXYLASE BETA CHAIN, MITOCHONDRIAL"/>
    <property type="match status" value="1"/>
</dbReference>
<dbReference type="Gene3D" id="3.90.226.10">
    <property type="entry name" value="2-enoyl-CoA Hydratase, Chain A, domain 1"/>
    <property type="match status" value="2"/>
</dbReference>
<dbReference type="InterPro" id="IPR011762">
    <property type="entry name" value="COA_CT_N"/>
</dbReference>
<dbReference type="PROSITE" id="PS50989">
    <property type="entry name" value="COA_CT_CTER"/>
    <property type="match status" value="1"/>
</dbReference>
<dbReference type="InterPro" id="IPR034733">
    <property type="entry name" value="AcCoA_carboxyl_beta"/>
</dbReference>
<name>F3L5H9_9GAMM</name>
<protein>
    <submittedName>
        <fullName evidence="1">Putative carboxyl transferase domain protein</fullName>
    </submittedName>
</protein>
<dbReference type="PANTHER" id="PTHR43842">
    <property type="entry name" value="PROPIONYL-COA CARBOXYLASE BETA CHAIN"/>
    <property type="match status" value="1"/>
</dbReference>
<evidence type="ECO:0000313" key="2">
    <source>
        <dbReference type="Proteomes" id="UP000005615"/>
    </source>
</evidence>
<dbReference type="RefSeq" id="WP_009577109.1">
    <property type="nucleotide sequence ID" value="NZ_AEIG01000112.1"/>
</dbReference>
<organism evidence="1 2">
    <name type="scientific">Aequoribacter fuscus</name>
    <dbReference type="NCBI Taxonomy" id="2518989"/>
    <lineage>
        <taxon>Bacteria</taxon>
        <taxon>Pseudomonadati</taxon>
        <taxon>Pseudomonadota</taxon>
        <taxon>Gammaproteobacteria</taxon>
        <taxon>Cellvibrionales</taxon>
        <taxon>Halieaceae</taxon>
        <taxon>Aequoribacter</taxon>
    </lineage>
</organism>
<keyword evidence="2" id="KW-1185">Reference proteome</keyword>
<dbReference type="InterPro" id="IPR011763">
    <property type="entry name" value="COA_CT_C"/>
</dbReference>
<dbReference type="GO" id="GO:0004658">
    <property type="term" value="F:propionyl-CoA carboxylase activity"/>
    <property type="evidence" value="ECO:0007669"/>
    <property type="project" value="TreeGrafter"/>
</dbReference>
<dbReference type="InterPro" id="IPR029045">
    <property type="entry name" value="ClpP/crotonase-like_dom_sf"/>
</dbReference>
<dbReference type="STRING" id="2518989.IMCC3088_142"/>
<sequence>MANNREQWNALWEELQSRHEQASQMGGPEKVAAHQAKGYLTARARLDYLFDAGSFNEIGALAGMSHPAGHPPLAGDALVGGIGRVNGMSAVAMAEDFTTKGGSIGHANAAKRSRLVRLAAEQKLPLILMLEGAGERVGNNTERYPNVPNDLQLVADLKGHVPVITLVLGPSAGHGALTGMFADFIIMRQDAALFTAGPPLVALSLGVDVSAEELGGVRVHAYDSGVVHNVAATDQDAIDQAKQYLSFLGPRSAQAWKNSNSEPTSDALLDIIPPQANTPYDMRSVIQTLLDRGDFFELQPFYGRAMLLGLGRVADHAVMVMANQPTVLAGSIDTAAAQKAAHFIEVADQLGLPLISLIDNPGVLPGPQSEKAGILKAAGRMFYAQRRFRGKKIVVTLRKAYGFGSSVMGMNPWDRQAISLALPSVSLGGVPAIGSTAVAKLDAQESERIQKIESGAWVPADSMAFDKIIDPRDLRVELIAALEVGH</sequence>
<evidence type="ECO:0000313" key="1">
    <source>
        <dbReference type="EMBL" id="EGG28419.1"/>
    </source>
</evidence>
<proteinExistence type="predicted"/>
<dbReference type="PROSITE" id="PS50980">
    <property type="entry name" value="COA_CT_NTER"/>
    <property type="match status" value="1"/>
</dbReference>
<dbReference type="SUPFAM" id="SSF52096">
    <property type="entry name" value="ClpP/crotonase"/>
    <property type="match status" value="2"/>
</dbReference>
<dbReference type="GO" id="GO:0016740">
    <property type="term" value="F:transferase activity"/>
    <property type="evidence" value="ECO:0007669"/>
    <property type="project" value="UniProtKB-KW"/>
</dbReference>
<dbReference type="OrthoDB" id="9803706at2"/>
<dbReference type="EMBL" id="AEIG01000112">
    <property type="protein sequence ID" value="EGG28419.1"/>
    <property type="molecule type" value="Genomic_DNA"/>
</dbReference>
<gene>
    <name evidence="1" type="ORF">IMCC3088_142</name>
</gene>
<dbReference type="Proteomes" id="UP000005615">
    <property type="component" value="Unassembled WGS sequence"/>
</dbReference>
<accession>F3L5H9</accession>